<sequence>PLQKLQVAGRIRMDTWTADGDTAVYKNASGDIGLTSSDVRLKKNLTPITNALAIVKSLNAYTYNTVEESDDAKKRLGLVAQDLLPILPEATFKFNVKGSDEEYYGIHYEKLTAVLAQAIKEQEIKIDEVTGEVKSITDTQQTPEISETSEILASQSRDMATFASRLDLVESQLGLLGQLGPLGIGTSASNVAGAEPSVGVGSSAPSLPKLEDIFAISDKDISVDRDLVVYKNFNALGLSTFLDVVITGKITTGLLVIDGLGEKGASLATMAGDMVLQNTVTIDSKGNVMILGQVTTQKINVKGPDVAAASAGKVVIPAGTTSVKVSTTAVTNISLIYATPNAPVVVGAKYSGEKELEIMLNAPALEDTEVNWWVVN</sequence>
<dbReference type="Pfam" id="PF13884">
    <property type="entry name" value="Peptidase_S74"/>
    <property type="match status" value="1"/>
</dbReference>
<dbReference type="InterPro" id="IPR036388">
    <property type="entry name" value="WH-like_DNA-bd_sf"/>
</dbReference>
<gene>
    <name evidence="2" type="ORF">COT49_03025</name>
</gene>
<dbReference type="EMBL" id="PEYT01000027">
    <property type="protein sequence ID" value="PIS22852.1"/>
    <property type="molecule type" value="Genomic_DNA"/>
</dbReference>
<feature type="domain" description="Peptidase S74" evidence="1">
    <location>
        <begin position="37"/>
        <end position="133"/>
    </location>
</feature>
<feature type="non-terminal residue" evidence="2">
    <location>
        <position position="1"/>
    </location>
</feature>
<evidence type="ECO:0000313" key="2">
    <source>
        <dbReference type="EMBL" id="PIS22852.1"/>
    </source>
</evidence>
<dbReference type="PROSITE" id="PS51688">
    <property type="entry name" value="ICA"/>
    <property type="match status" value="1"/>
</dbReference>
<dbReference type="InterPro" id="IPR030392">
    <property type="entry name" value="S74_ICA"/>
</dbReference>
<proteinExistence type="predicted"/>
<protein>
    <recommendedName>
        <fullName evidence="1">Peptidase S74 domain-containing protein</fullName>
    </recommendedName>
</protein>
<dbReference type="Gene3D" id="1.10.10.10">
    <property type="entry name" value="Winged helix-like DNA-binding domain superfamily/Winged helix DNA-binding domain"/>
    <property type="match status" value="1"/>
</dbReference>
<reference evidence="3" key="1">
    <citation type="submission" date="2017-09" db="EMBL/GenBank/DDBJ databases">
        <title>Depth-based differentiation of microbial function through sediment-hosted aquifers and enrichment of novel symbionts in the deep terrestrial subsurface.</title>
        <authorList>
            <person name="Probst A.J."/>
            <person name="Ladd B."/>
            <person name="Jarett J.K."/>
            <person name="Geller-Mcgrath D.E."/>
            <person name="Sieber C.M.K."/>
            <person name="Emerson J.B."/>
            <person name="Anantharaman K."/>
            <person name="Thomas B.C."/>
            <person name="Malmstrom R."/>
            <person name="Stieglmeier M."/>
            <person name="Klingl A."/>
            <person name="Woyke T."/>
            <person name="Ryan C.M."/>
            <person name="Banfield J.F."/>
        </authorList>
    </citation>
    <scope>NUCLEOTIDE SEQUENCE [LARGE SCALE GENOMIC DNA]</scope>
</reference>
<dbReference type="AlphaFoldDB" id="A0A2H0XD83"/>
<name>A0A2H0XD83_UNCKA</name>
<comment type="caution">
    <text evidence="2">The sequence shown here is derived from an EMBL/GenBank/DDBJ whole genome shotgun (WGS) entry which is preliminary data.</text>
</comment>
<accession>A0A2H0XD83</accession>
<organism evidence="2 3">
    <name type="scientific">candidate division WWE3 bacterium CG08_land_8_20_14_0_20_40_13</name>
    <dbReference type="NCBI Taxonomy" id="1975084"/>
    <lineage>
        <taxon>Bacteria</taxon>
        <taxon>Katanobacteria</taxon>
    </lineage>
</organism>
<evidence type="ECO:0000259" key="1">
    <source>
        <dbReference type="PROSITE" id="PS51688"/>
    </source>
</evidence>
<evidence type="ECO:0000313" key="3">
    <source>
        <dbReference type="Proteomes" id="UP000230340"/>
    </source>
</evidence>
<dbReference type="Proteomes" id="UP000230340">
    <property type="component" value="Unassembled WGS sequence"/>
</dbReference>